<evidence type="ECO:0000256" key="6">
    <source>
        <dbReference type="ARBA" id="ARBA00022777"/>
    </source>
</evidence>
<evidence type="ECO:0000256" key="7">
    <source>
        <dbReference type="ARBA" id="ARBA00022840"/>
    </source>
</evidence>
<dbReference type="InterPro" id="IPR027417">
    <property type="entry name" value="P-loop_NTPase"/>
</dbReference>
<accession>A0AAV2I2X5</accession>
<feature type="region of interest" description="Disordered" evidence="10">
    <location>
        <begin position="18"/>
        <end position="66"/>
    </location>
</feature>
<feature type="compositionally biased region" description="Basic and acidic residues" evidence="10">
    <location>
        <begin position="102"/>
        <end position="126"/>
    </location>
</feature>
<dbReference type="EMBL" id="CAXITT010000321">
    <property type="protein sequence ID" value="CAL1538995.1"/>
    <property type="molecule type" value="Genomic_DNA"/>
</dbReference>
<gene>
    <name evidence="14" type="ORF">GSLYS_00012816001</name>
</gene>
<dbReference type="Gene3D" id="3.40.50.300">
    <property type="entry name" value="P-loop containing nucleotide triphosphate hydrolases"/>
    <property type="match status" value="1"/>
</dbReference>
<dbReference type="InterPro" id="IPR057573">
    <property type="entry name" value="NOL9_N"/>
</dbReference>
<feature type="domain" description="NOL9 C-terminal" evidence="13">
    <location>
        <begin position="738"/>
        <end position="842"/>
    </location>
</feature>
<dbReference type="InterPro" id="IPR045116">
    <property type="entry name" value="Clp1/Grc3"/>
</dbReference>
<feature type="compositionally biased region" description="Basic and acidic residues" evidence="10">
    <location>
        <begin position="298"/>
        <end position="321"/>
    </location>
</feature>
<feature type="compositionally biased region" description="Basic residues" evidence="10">
    <location>
        <begin position="270"/>
        <end position="282"/>
    </location>
</feature>
<dbReference type="GO" id="GO:0005730">
    <property type="term" value="C:nucleolus"/>
    <property type="evidence" value="ECO:0007669"/>
    <property type="project" value="UniProtKB-SubCell"/>
</dbReference>
<evidence type="ECO:0000259" key="13">
    <source>
        <dbReference type="Pfam" id="PF25467"/>
    </source>
</evidence>
<reference evidence="14 15" key="1">
    <citation type="submission" date="2024-04" db="EMBL/GenBank/DDBJ databases">
        <authorList>
            <consortium name="Genoscope - CEA"/>
            <person name="William W."/>
        </authorList>
    </citation>
    <scope>NUCLEOTIDE SEQUENCE [LARGE SCALE GENOMIC DNA]</scope>
</reference>
<feature type="compositionally biased region" description="Low complexity" evidence="10">
    <location>
        <begin position="286"/>
        <end position="297"/>
    </location>
</feature>
<keyword evidence="5" id="KW-0547">Nucleotide-binding</keyword>
<evidence type="ECO:0000256" key="1">
    <source>
        <dbReference type="ARBA" id="ARBA00004604"/>
    </source>
</evidence>
<sequence>MSHLKRSHLSAYQVYLSSDHSKSNRHKQHYISNSDLSDRFSATESSSRNIRKSKNSGSRSLKKNRSLYDSDEEVLKVYSSKSLEKGTGSLSNSKKMYSAKHQSLDKMSDALSRRNDRKERSLEGEVKSTQSLMDIDFSHGRDISSGNVSKWKDVSSHHEHSSEEDHSERRSDWKSNHKLSKYSDSEEEEEDFWNKEKAERNRRAWKESTTMTHSSSSSRHAPLIVEMPERLDSNGSRKPKPLLETYVSLPTKKPVSLLDLPSRGGDGFKRKISPRPRQTHQKNRSESNLSSSRNATSNEERPPGKKQKLDKSINDARDNSNKESNKITICKIKGHTFLLIPASSSQAYIHGRAKITVLLGNVNILAYKLHIGTTYDVYSPASCSLLAMNINETPIVQSAEVKKVLSKYGVPENDKDFSNIGTKTISVIKVDKLASVVCDYITNFIPYTQLFRAAPSRDIESSSLRGVTLAKVGLKVAPLKEMVSSCMHMSPEYEDVLAQWSTKLSDWNGGRAPIVVCCGAKNTGKSTFNRMLINTSLKSLDAVAFLDCDVGQSELSPPATLSLHIIRQPILEPPFCHQKQAEKMVFYGDTSPTQDPGLYIKCLRHVFETYKELSPSHPLIVNTMGFPEAIGLMLLIDTMNIVEPDLVIQIESFSQVLNYPAITHDLVALDEGWSYNKLPVEDPSQKISETHAHKLLLLSTLVSQRRDFSFKLKPVDLRNLSLLSALSSGLERSMTLTSSPPFTVPYKLLGIHVCHNRVVPEEILNAIDASVVALCVADLSLAIKTNDELPLTFDDMPICSCLGLGIVRGIDTAKGLLYIVTPLPKVSLRKMNTILKGSLTLPDQIIFKQKSSSPVPYVDALARSTAVASVRPRARMPRLSLGKQ</sequence>
<feature type="compositionally biased region" description="Low complexity" evidence="10">
    <location>
        <begin position="208"/>
        <end position="218"/>
    </location>
</feature>
<dbReference type="PANTHER" id="PTHR12755:SF3">
    <property type="entry name" value="POLYNUCLEOTIDE 5'-HYDROXYL-KINASE NOL9"/>
    <property type="match status" value="1"/>
</dbReference>
<evidence type="ECO:0000259" key="12">
    <source>
        <dbReference type="Pfam" id="PF24419"/>
    </source>
</evidence>
<feature type="compositionally biased region" description="Basic and acidic residues" evidence="10">
    <location>
        <begin position="150"/>
        <end position="175"/>
    </location>
</feature>
<keyword evidence="7" id="KW-0067">ATP-binding</keyword>
<name>A0AAV2I2X5_LYMST</name>
<feature type="compositionally biased region" description="Basic residues" evidence="10">
    <location>
        <begin position="49"/>
        <end position="65"/>
    </location>
</feature>
<evidence type="ECO:0000256" key="4">
    <source>
        <dbReference type="ARBA" id="ARBA00022679"/>
    </source>
</evidence>
<dbReference type="PANTHER" id="PTHR12755">
    <property type="entry name" value="CLEAVAGE/POLYADENYLATION FACTOR IA SUBUNIT CLP1P"/>
    <property type="match status" value="1"/>
</dbReference>
<evidence type="ECO:0000256" key="2">
    <source>
        <dbReference type="ARBA" id="ARBA00011003"/>
    </source>
</evidence>
<feature type="compositionally biased region" description="Basic and acidic residues" evidence="10">
    <location>
        <begin position="192"/>
        <end position="206"/>
    </location>
</feature>
<dbReference type="Pfam" id="PF16575">
    <property type="entry name" value="CLP1_P"/>
    <property type="match status" value="1"/>
</dbReference>
<keyword evidence="8" id="KW-0539">Nucleus</keyword>
<evidence type="ECO:0000313" key="15">
    <source>
        <dbReference type="Proteomes" id="UP001497497"/>
    </source>
</evidence>
<comment type="subcellular location">
    <subcellularLocation>
        <location evidence="1">Nucleus</location>
        <location evidence="1">Nucleolus</location>
    </subcellularLocation>
</comment>
<dbReference type="InterPro" id="IPR032319">
    <property type="entry name" value="CLP1_P"/>
</dbReference>
<dbReference type="Proteomes" id="UP001497497">
    <property type="component" value="Unassembled WGS sequence"/>
</dbReference>
<comment type="similarity">
    <text evidence="2">Belongs to the Clp1 family. NOL9/GRC3 subfamily.</text>
</comment>
<organism evidence="14 15">
    <name type="scientific">Lymnaea stagnalis</name>
    <name type="common">Great pond snail</name>
    <name type="synonym">Helix stagnalis</name>
    <dbReference type="NCBI Taxonomy" id="6523"/>
    <lineage>
        <taxon>Eukaryota</taxon>
        <taxon>Metazoa</taxon>
        <taxon>Spiralia</taxon>
        <taxon>Lophotrochozoa</taxon>
        <taxon>Mollusca</taxon>
        <taxon>Gastropoda</taxon>
        <taxon>Heterobranchia</taxon>
        <taxon>Euthyneura</taxon>
        <taxon>Panpulmonata</taxon>
        <taxon>Hygrophila</taxon>
        <taxon>Lymnaeoidea</taxon>
        <taxon>Lymnaeidae</taxon>
        <taxon>Lymnaea</taxon>
    </lineage>
</organism>
<keyword evidence="3" id="KW-0698">rRNA processing</keyword>
<dbReference type="GO" id="GO:0005524">
    <property type="term" value="F:ATP binding"/>
    <property type="evidence" value="ECO:0007669"/>
    <property type="project" value="UniProtKB-KW"/>
</dbReference>
<feature type="domain" description="Clp1 P-loop" evidence="11">
    <location>
        <begin position="519"/>
        <end position="657"/>
    </location>
</feature>
<comment type="caution">
    <text evidence="14">The sequence shown here is derived from an EMBL/GenBank/DDBJ whole genome shotgun (WGS) entry which is preliminary data.</text>
</comment>
<evidence type="ECO:0000259" key="11">
    <source>
        <dbReference type="Pfam" id="PF16575"/>
    </source>
</evidence>
<keyword evidence="6" id="KW-0418">Kinase</keyword>
<evidence type="ECO:0000256" key="8">
    <source>
        <dbReference type="ARBA" id="ARBA00023242"/>
    </source>
</evidence>
<protein>
    <recommendedName>
        <fullName evidence="9">Polynucleotide 5'-hydroxyl-kinase NOL9</fullName>
    </recommendedName>
</protein>
<proteinExistence type="inferred from homology"/>
<feature type="region of interest" description="Disordered" evidence="10">
    <location>
        <begin position="255"/>
        <end position="321"/>
    </location>
</feature>
<keyword evidence="15" id="KW-1185">Reference proteome</keyword>
<feature type="compositionally biased region" description="Polar residues" evidence="10">
    <location>
        <begin position="30"/>
        <end position="44"/>
    </location>
</feature>
<feature type="domain" description="NOL9 N-terminal" evidence="12">
    <location>
        <begin position="331"/>
        <end position="456"/>
    </location>
</feature>
<dbReference type="GO" id="GO:0051731">
    <property type="term" value="F:polynucleotide 5'-hydroxyl-kinase activity"/>
    <property type="evidence" value="ECO:0007669"/>
    <property type="project" value="InterPro"/>
</dbReference>
<evidence type="ECO:0000256" key="3">
    <source>
        <dbReference type="ARBA" id="ARBA00022552"/>
    </source>
</evidence>
<dbReference type="InterPro" id="IPR057570">
    <property type="entry name" value="NOL9_C"/>
</dbReference>
<feature type="region of interest" description="Disordered" evidence="10">
    <location>
        <begin position="83"/>
        <end position="127"/>
    </location>
</feature>
<evidence type="ECO:0000313" key="14">
    <source>
        <dbReference type="EMBL" id="CAL1538995.1"/>
    </source>
</evidence>
<dbReference type="AlphaFoldDB" id="A0AAV2I2X5"/>
<feature type="region of interest" description="Disordered" evidence="10">
    <location>
        <begin position="146"/>
        <end position="224"/>
    </location>
</feature>
<evidence type="ECO:0000256" key="10">
    <source>
        <dbReference type="SAM" id="MobiDB-lite"/>
    </source>
</evidence>
<keyword evidence="4" id="KW-0808">Transferase</keyword>
<dbReference type="Pfam" id="PF24419">
    <property type="entry name" value="Cupin_NOL9"/>
    <property type="match status" value="1"/>
</dbReference>
<evidence type="ECO:0000256" key="5">
    <source>
        <dbReference type="ARBA" id="ARBA00022741"/>
    </source>
</evidence>
<evidence type="ECO:0000256" key="9">
    <source>
        <dbReference type="ARBA" id="ARBA00071212"/>
    </source>
</evidence>
<dbReference type="GO" id="GO:0000448">
    <property type="term" value="P:cleavage in ITS2 between 5.8S rRNA and LSU-rRNA of tricistronic rRNA transcript (SSU-rRNA, 5.8S rRNA, LSU-rRNA)"/>
    <property type="evidence" value="ECO:0007669"/>
    <property type="project" value="TreeGrafter"/>
</dbReference>
<dbReference type="Pfam" id="PF25467">
    <property type="entry name" value="NOL9_C"/>
    <property type="match status" value="1"/>
</dbReference>